<sequence length="1103" mass="125222">MRSISKELSEDLAVIKTEELEIDYVKKLYASFKYTSTVIDANKTKGIKQQYFISSSDVESYPYSPFTDCNEVDHMLMWNSFMSRNNYSPRNIVLLLDHGGSLSKHHFYIVKSIAKQVVASLNEKDNIALLAISNDWSSPQLTEECLMPNQVPSIVNDVPKFTSANPTRKKILYKFIDGMYKGNGATNHSLGLQKALKVIEQNQIQNETVMILYVSRGLLSSLTEAKTVLETILQASENVTSPFIINTCTAIDGKSSMMKVFSNSRPTIYETQFMEDIAFQNYNKYNISVTKNVQNGTMVAVNSSKTIGFALSLFYNIYNLNSSYNIEKRISLPMWDHQSDDLTLTFSIGCLVDNQFGLLGIDVYFASWAEDLIYFSNIQKDYYAFLMDLEGRVIMHPKFASLTTVKQQLQYVDISNFENAPFSHDVKSRLLSERKGTHIATQFGFPTKWTWRRVGDWYVVCVVTRESLPSTRPYQINWPFNASETYSIKLVYQHLENSENSKLCRHLNQVATLDAGSLYLSSSCFQSPSSLQEMKNQESLQNYMAYLQDNTQLLRNPGLKEEIKDEVAALAHILSFLRTQHLSSYKSKYIVRRYVTSYSGVLQMFPGSILDQGLDPTKRPWFLQAVEHKFKLIMVPPYLDEGGAGYIVTIAYATSNVVVAIDTTYGYIFRMLLKRMPFCLSTNITCFLMDDRGYLIYHPNLIDPNGHGPVEKQHIVHKESLVANDILSHKLFIKKVLCNSYGGGTVQRYYKLNTSYNDVLVNSVQGEQCVSYHIVAIRDTNIFIGMVNATCNVVVTFCPCSIVDRLCLNCNRMEQKECECPCECPMEQNKCTDFNSIDNPLCTWFPEHVSLKAHFHEDATNEMKSCFPATCSAEKTHFRCLGVTGCEWCKYDVDGSLLENPFCASMATCFNGIVGSVTPYRNSPNEMEIPEESFNVPISVITLFIFGVFLLLCMFYIYHRSTTPQTAERLYLSSTQDNHLRMSDLNLSDNFHTVGNHRDKLLQDDKPDPLSPYCVSSNYKRTTIAADSDHGYSTMTQHDESEHMSLAPVELDSLEDDLGSDSVSVHTSVSSRPHGNESTQFTCIPRNKCIVVPVTVHRNMETT</sequence>
<evidence type="ECO:0000256" key="1">
    <source>
        <dbReference type="SAM" id="MobiDB-lite"/>
    </source>
</evidence>
<dbReference type="GO" id="GO:0005245">
    <property type="term" value="F:voltage-gated calcium channel activity"/>
    <property type="evidence" value="ECO:0007669"/>
    <property type="project" value="TreeGrafter"/>
</dbReference>
<reference evidence="4 5" key="1">
    <citation type="submission" date="2017-03" db="EMBL/GenBank/DDBJ databases">
        <title>Genome of the blue death feigning beetle - Asbolus verrucosus.</title>
        <authorList>
            <person name="Rider S.D."/>
        </authorList>
    </citation>
    <scope>NUCLEOTIDE SEQUENCE [LARGE SCALE GENOMIC DNA]</scope>
    <source>
        <strain evidence="4">Butters</strain>
        <tissue evidence="4">Head and leg muscle</tissue>
    </source>
</reference>
<keyword evidence="2" id="KW-0812">Transmembrane</keyword>
<dbReference type="Gene3D" id="3.30.450.20">
    <property type="entry name" value="PAS domain"/>
    <property type="match status" value="1"/>
</dbReference>
<evidence type="ECO:0000259" key="3">
    <source>
        <dbReference type="PROSITE" id="PS50234"/>
    </source>
</evidence>
<dbReference type="Pfam" id="PF00092">
    <property type="entry name" value="VWA"/>
    <property type="match status" value="1"/>
</dbReference>
<keyword evidence="5" id="KW-1185">Reference proteome</keyword>
<dbReference type="PANTHER" id="PTHR10166">
    <property type="entry name" value="VOLTAGE-DEPENDENT CALCIUM CHANNEL SUBUNIT ALPHA-2/DELTA-RELATED"/>
    <property type="match status" value="1"/>
</dbReference>
<feature type="transmembrane region" description="Helical" evidence="2">
    <location>
        <begin position="936"/>
        <end position="958"/>
    </location>
</feature>
<feature type="domain" description="VWFA" evidence="3">
    <location>
        <begin position="91"/>
        <end position="293"/>
    </location>
</feature>
<feature type="compositionally biased region" description="Low complexity" evidence="1">
    <location>
        <begin position="1060"/>
        <end position="1071"/>
    </location>
</feature>
<dbReference type="OrthoDB" id="2150145at2759"/>
<dbReference type="Proteomes" id="UP000292052">
    <property type="component" value="Unassembled WGS sequence"/>
</dbReference>
<dbReference type="EMBL" id="QDEB01029642">
    <property type="protein sequence ID" value="RZC40016.1"/>
    <property type="molecule type" value="Genomic_DNA"/>
</dbReference>
<name>A0A482W4M5_ASBVE</name>
<evidence type="ECO:0000313" key="4">
    <source>
        <dbReference type="EMBL" id="RZC40016.1"/>
    </source>
</evidence>
<dbReference type="InterPro" id="IPR002035">
    <property type="entry name" value="VWF_A"/>
</dbReference>
<evidence type="ECO:0000256" key="2">
    <source>
        <dbReference type="SAM" id="Phobius"/>
    </source>
</evidence>
<dbReference type="PANTHER" id="PTHR10166:SF66">
    <property type="entry name" value="VWFA AND CACHE DOMAIN-CONTAINING PROTEIN CG16868"/>
    <property type="match status" value="1"/>
</dbReference>
<evidence type="ECO:0000313" key="5">
    <source>
        <dbReference type="Proteomes" id="UP000292052"/>
    </source>
</evidence>
<dbReference type="AlphaFoldDB" id="A0A482W4M5"/>
<gene>
    <name evidence="4" type="ORF">BDFB_000047</name>
</gene>
<dbReference type="SUPFAM" id="SSF53300">
    <property type="entry name" value="vWA-like"/>
    <property type="match status" value="1"/>
</dbReference>
<comment type="caution">
    <text evidence="4">The sequence shown here is derived from an EMBL/GenBank/DDBJ whole genome shotgun (WGS) entry which is preliminary data.</text>
</comment>
<dbReference type="InterPro" id="IPR036465">
    <property type="entry name" value="vWFA_dom_sf"/>
</dbReference>
<keyword evidence="2" id="KW-1133">Transmembrane helix</keyword>
<protein>
    <submittedName>
        <fullName evidence="4">VWFA and cache domain-containing protein 1</fullName>
    </submittedName>
</protein>
<organism evidence="4 5">
    <name type="scientific">Asbolus verrucosus</name>
    <name type="common">Desert ironclad beetle</name>
    <dbReference type="NCBI Taxonomy" id="1661398"/>
    <lineage>
        <taxon>Eukaryota</taxon>
        <taxon>Metazoa</taxon>
        <taxon>Ecdysozoa</taxon>
        <taxon>Arthropoda</taxon>
        <taxon>Hexapoda</taxon>
        <taxon>Insecta</taxon>
        <taxon>Pterygota</taxon>
        <taxon>Neoptera</taxon>
        <taxon>Endopterygota</taxon>
        <taxon>Coleoptera</taxon>
        <taxon>Polyphaga</taxon>
        <taxon>Cucujiformia</taxon>
        <taxon>Tenebrionidae</taxon>
        <taxon>Pimeliinae</taxon>
        <taxon>Asbolus</taxon>
    </lineage>
</organism>
<proteinExistence type="predicted"/>
<dbReference type="STRING" id="1661398.A0A482W4M5"/>
<dbReference type="SUPFAM" id="SSF103190">
    <property type="entry name" value="Sensory domain-like"/>
    <property type="match status" value="1"/>
</dbReference>
<dbReference type="PROSITE" id="PS50234">
    <property type="entry name" value="VWFA"/>
    <property type="match status" value="1"/>
</dbReference>
<feature type="region of interest" description="Disordered" evidence="1">
    <location>
        <begin position="1056"/>
        <end position="1078"/>
    </location>
</feature>
<dbReference type="Gene3D" id="3.40.50.410">
    <property type="entry name" value="von Willebrand factor, type A domain"/>
    <property type="match status" value="1"/>
</dbReference>
<dbReference type="InterPro" id="IPR051173">
    <property type="entry name" value="Ca_channel_alpha-2/delta"/>
</dbReference>
<keyword evidence="2" id="KW-0472">Membrane</keyword>
<accession>A0A482W4M5</accession>
<dbReference type="InterPro" id="IPR029151">
    <property type="entry name" value="Sensor-like_sf"/>
</dbReference>
<dbReference type="GO" id="GO:0005891">
    <property type="term" value="C:voltage-gated calcium channel complex"/>
    <property type="evidence" value="ECO:0007669"/>
    <property type="project" value="TreeGrafter"/>
</dbReference>